<accession>S0FLW4</accession>
<dbReference type="Gene3D" id="1.10.3720.10">
    <property type="entry name" value="MetI-like"/>
    <property type="match status" value="1"/>
</dbReference>
<comment type="caution">
    <text evidence="9">The sequence shown here is derived from an EMBL/GenBank/DDBJ whole genome shotgun (WGS) entry which is preliminary data.</text>
</comment>
<organism evidence="9 10">
    <name type="scientific">Ruminiclostridium cellobioparum subsp. termitidis CT1112</name>
    <dbReference type="NCBI Taxonomy" id="1195236"/>
    <lineage>
        <taxon>Bacteria</taxon>
        <taxon>Bacillati</taxon>
        <taxon>Bacillota</taxon>
        <taxon>Clostridia</taxon>
        <taxon>Eubacteriales</taxon>
        <taxon>Oscillospiraceae</taxon>
        <taxon>Ruminiclostridium</taxon>
    </lineage>
</organism>
<dbReference type="PATRIC" id="fig|1195236.3.peg.1496"/>
<evidence type="ECO:0000256" key="3">
    <source>
        <dbReference type="ARBA" id="ARBA00022475"/>
    </source>
</evidence>
<dbReference type="STRING" id="1195236.CTER_1192"/>
<feature type="transmembrane region" description="Helical" evidence="7">
    <location>
        <begin position="198"/>
        <end position="218"/>
    </location>
</feature>
<dbReference type="eggNOG" id="COG0395">
    <property type="taxonomic scope" value="Bacteria"/>
</dbReference>
<dbReference type="PROSITE" id="PS50928">
    <property type="entry name" value="ABC_TM1"/>
    <property type="match status" value="1"/>
</dbReference>
<keyword evidence="10" id="KW-1185">Reference proteome</keyword>
<evidence type="ECO:0000256" key="2">
    <source>
        <dbReference type="ARBA" id="ARBA00022448"/>
    </source>
</evidence>
<evidence type="ECO:0000313" key="10">
    <source>
        <dbReference type="Proteomes" id="UP000014155"/>
    </source>
</evidence>
<dbReference type="PANTHER" id="PTHR43744">
    <property type="entry name" value="ABC TRANSPORTER PERMEASE PROTEIN MG189-RELATED-RELATED"/>
    <property type="match status" value="1"/>
</dbReference>
<feature type="transmembrane region" description="Helical" evidence="7">
    <location>
        <begin position="112"/>
        <end position="137"/>
    </location>
</feature>
<dbReference type="SUPFAM" id="SSF161098">
    <property type="entry name" value="MetI-like"/>
    <property type="match status" value="1"/>
</dbReference>
<feature type="transmembrane region" description="Helical" evidence="7">
    <location>
        <begin position="143"/>
        <end position="160"/>
    </location>
</feature>
<dbReference type="CDD" id="cd06261">
    <property type="entry name" value="TM_PBP2"/>
    <property type="match status" value="1"/>
</dbReference>
<evidence type="ECO:0000256" key="1">
    <source>
        <dbReference type="ARBA" id="ARBA00004651"/>
    </source>
</evidence>
<name>S0FLW4_RUMCE</name>
<comment type="similarity">
    <text evidence="7">Belongs to the binding-protein-dependent transport system permease family.</text>
</comment>
<dbReference type="InterPro" id="IPR000515">
    <property type="entry name" value="MetI-like"/>
</dbReference>
<dbReference type="Pfam" id="PF00528">
    <property type="entry name" value="BPD_transp_1"/>
    <property type="match status" value="1"/>
</dbReference>
<dbReference type="AlphaFoldDB" id="S0FLW4"/>
<dbReference type="EMBL" id="AORV01000025">
    <property type="protein sequence ID" value="EMS72887.1"/>
    <property type="molecule type" value="Genomic_DNA"/>
</dbReference>
<dbReference type="PANTHER" id="PTHR43744:SF12">
    <property type="entry name" value="ABC TRANSPORTER PERMEASE PROTEIN MG189-RELATED"/>
    <property type="match status" value="1"/>
</dbReference>
<dbReference type="GO" id="GO:0005886">
    <property type="term" value="C:plasma membrane"/>
    <property type="evidence" value="ECO:0007669"/>
    <property type="project" value="UniProtKB-SubCell"/>
</dbReference>
<feature type="domain" description="ABC transmembrane type-1" evidence="8">
    <location>
        <begin position="75"/>
        <end position="265"/>
    </location>
</feature>
<proteinExistence type="inferred from homology"/>
<sequence length="280" mass="31810">MLDNNIALRMTRKALIYIFMTIFAIFLGFPFLWMVITSLKTSGQIFIYPPVFIPDPVQLSNYTDAWVKASFSKYFFNSVFVTVLTVAGQITTSSLAAYSFSRLHYKGRDKIFLTYLATMMIPFPVVMVPNFVIMRVFHWLNSYQALIVPSIFTAYGTFMLRQFFMSIPSELDEAATIDGSSKFGIFCRIIMPLSKPGIITLCVFSFIGSWNSFLWPLLVTNKQDMFTLPLGLAIFRGFEYNIQYNLLLAGTVICILPILVIYLLAQKFFVEGIALSGIKG</sequence>
<evidence type="ECO:0000256" key="7">
    <source>
        <dbReference type="RuleBase" id="RU363032"/>
    </source>
</evidence>
<comment type="subcellular location">
    <subcellularLocation>
        <location evidence="1 7">Cell membrane</location>
        <topology evidence="1 7">Multi-pass membrane protein</topology>
    </subcellularLocation>
</comment>
<evidence type="ECO:0000256" key="6">
    <source>
        <dbReference type="ARBA" id="ARBA00023136"/>
    </source>
</evidence>
<keyword evidence="4 7" id="KW-0812">Transmembrane</keyword>
<evidence type="ECO:0000256" key="4">
    <source>
        <dbReference type="ARBA" id="ARBA00022692"/>
    </source>
</evidence>
<dbReference type="Proteomes" id="UP000014155">
    <property type="component" value="Unassembled WGS sequence"/>
</dbReference>
<protein>
    <submittedName>
        <fullName evidence="9">ABC-type sugar transport system, permease component</fullName>
    </submittedName>
</protein>
<gene>
    <name evidence="9" type="ORF">CTER_1192</name>
</gene>
<feature type="transmembrane region" description="Helical" evidence="7">
    <location>
        <begin position="242"/>
        <end position="265"/>
    </location>
</feature>
<feature type="transmembrane region" description="Helical" evidence="7">
    <location>
        <begin position="14"/>
        <end position="36"/>
    </location>
</feature>
<evidence type="ECO:0000256" key="5">
    <source>
        <dbReference type="ARBA" id="ARBA00022989"/>
    </source>
</evidence>
<keyword evidence="6 7" id="KW-0472">Membrane</keyword>
<evidence type="ECO:0000313" key="9">
    <source>
        <dbReference type="EMBL" id="EMS72887.1"/>
    </source>
</evidence>
<keyword evidence="5 7" id="KW-1133">Transmembrane helix</keyword>
<keyword evidence="2 7" id="KW-0813">Transport</keyword>
<evidence type="ECO:0000259" key="8">
    <source>
        <dbReference type="PROSITE" id="PS50928"/>
    </source>
</evidence>
<dbReference type="RefSeq" id="WP_004624621.1">
    <property type="nucleotide sequence ID" value="NZ_AORV01000025.1"/>
</dbReference>
<dbReference type="InterPro" id="IPR035906">
    <property type="entry name" value="MetI-like_sf"/>
</dbReference>
<keyword evidence="9" id="KW-0762">Sugar transport</keyword>
<feature type="transmembrane region" description="Helical" evidence="7">
    <location>
        <begin position="74"/>
        <end position="100"/>
    </location>
</feature>
<reference evidence="9 10" key="1">
    <citation type="journal article" date="2013" name="Genome Announc.">
        <title>Draft Genome Sequence of the Cellulolytic, Mesophilic, Anaerobic Bacterium Clostridium termitidis Strain CT1112 (DSM 5398).</title>
        <authorList>
            <person name="Lal S."/>
            <person name="Ramachandran U."/>
            <person name="Zhang X."/>
            <person name="Munir R."/>
            <person name="Sparling R."/>
            <person name="Levin D.B."/>
        </authorList>
    </citation>
    <scope>NUCLEOTIDE SEQUENCE [LARGE SCALE GENOMIC DNA]</scope>
    <source>
        <strain evidence="9 10">CT1112</strain>
    </source>
</reference>
<keyword evidence="3" id="KW-1003">Cell membrane</keyword>
<dbReference type="GO" id="GO:0055085">
    <property type="term" value="P:transmembrane transport"/>
    <property type="evidence" value="ECO:0007669"/>
    <property type="project" value="InterPro"/>
</dbReference>